<evidence type="ECO:0000256" key="1">
    <source>
        <dbReference type="SAM" id="MobiDB-lite"/>
    </source>
</evidence>
<evidence type="ECO:0000313" key="4">
    <source>
        <dbReference type="Proteomes" id="UP001241926"/>
    </source>
</evidence>
<dbReference type="GO" id="GO:0005524">
    <property type="term" value="F:ATP binding"/>
    <property type="evidence" value="ECO:0007669"/>
    <property type="project" value="UniProtKB-KW"/>
</dbReference>
<dbReference type="InterPro" id="IPR041664">
    <property type="entry name" value="AAA_16"/>
</dbReference>
<name>A0ABT7JBT2_9ACTN</name>
<dbReference type="InterPro" id="IPR027417">
    <property type="entry name" value="P-loop_NTPase"/>
</dbReference>
<dbReference type="SUPFAM" id="SSF52540">
    <property type="entry name" value="P-loop containing nucleoside triphosphate hydrolases"/>
    <property type="match status" value="1"/>
</dbReference>
<organism evidence="3 4">
    <name type="scientific">Streptomyces fuscus</name>
    <dbReference type="NCBI Taxonomy" id="3048495"/>
    <lineage>
        <taxon>Bacteria</taxon>
        <taxon>Bacillati</taxon>
        <taxon>Actinomycetota</taxon>
        <taxon>Actinomycetes</taxon>
        <taxon>Kitasatosporales</taxon>
        <taxon>Streptomycetaceae</taxon>
        <taxon>Streptomyces</taxon>
    </lineage>
</organism>
<evidence type="ECO:0000259" key="2">
    <source>
        <dbReference type="Pfam" id="PF13191"/>
    </source>
</evidence>
<feature type="region of interest" description="Disordered" evidence="1">
    <location>
        <begin position="286"/>
        <end position="349"/>
    </location>
</feature>
<feature type="compositionally biased region" description="Low complexity" evidence="1">
    <location>
        <begin position="293"/>
        <end position="317"/>
    </location>
</feature>
<dbReference type="Proteomes" id="UP001241926">
    <property type="component" value="Unassembled WGS sequence"/>
</dbReference>
<evidence type="ECO:0000313" key="3">
    <source>
        <dbReference type="EMBL" id="MDL2081764.1"/>
    </source>
</evidence>
<protein>
    <submittedName>
        <fullName evidence="3">ATP-binding protein</fullName>
    </submittedName>
</protein>
<dbReference type="Pfam" id="PF13191">
    <property type="entry name" value="AAA_16"/>
    <property type="match status" value="1"/>
</dbReference>
<dbReference type="EMBL" id="JASJUS010000056">
    <property type="protein sequence ID" value="MDL2081764.1"/>
    <property type="molecule type" value="Genomic_DNA"/>
</dbReference>
<dbReference type="RefSeq" id="WP_285437034.1">
    <property type="nucleotide sequence ID" value="NZ_JASJUS010000056.1"/>
</dbReference>
<reference evidence="3 4" key="1">
    <citation type="submission" date="2023-05" db="EMBL/GenBank/DDBJ databases">
        <title>Streptomyces fuscus sp. nov., a brown-black pigment producing actinomyces isolated from dry sand of Sea duck farm.</title>
        <authorList>
            <person name="Xie J."/>
            <person name="Shen N."/>
        </authorList>
    </citation>
    <scope>NUCLEOTIDE SEQUENCE [LARGE SCALE GENOMIC DNA]</scope>
    <source>
        <strain evidence="3 4">GXMU-J15</strain>
    </source>
</reference>
<accession>A0ABT7JBT2</accession>
<feature type="region of interest" description="Disordered" evidence="1">
    <location>
        <begin position="111"/>
        <end position="131"/>
    </location>
</feature>
<gene>
    <name evidence="3" type="ORF">QNN03_35600</name>
</gene>
<keyword evidence="3" id="KW-0547">Nucleotide-binding</keyword>
<proteinExistence type="predicted"/>
<keyword evidence="3" id="KW-0067">ATP-binding</keyword>
<keyword evidence="4" id="KW-1185">Reference proteome</keyword>
<comment type="caution">
    <text evidence="3">The sequence shown here is derived from an EMBL/GenBank/DDBJ whole genome shotgun (WGS) entry which is preliminary data.</text>
</comment>
<sequence>MAQPPENRFVGREAERAAFLGNLELQAGADHRARFHVHGPSGVGKSFLVEEFKRLARERGALTAYVDEDAGSVPNALEMIYRQFAARGRRMKPLERRLDEYRERRREVEAALRAQDGGPESTSPGSRAFAEPGLGVLESTVPGGALLGRALLAGLVAQGADRLRAGLSSRFRNADDIDLVLHPESALTPVFLRELRSAASGVPWTVLFFDTYERTGPFLDGWLHGLFRKRDEHGDVPGNPVVVTAGQLPLPTGRWTGAVELPLAPFTDAETRQLLAGRCAGMCSGSTTRHWPTSTARTRSTTASSRWSAGPGCATRAASRRRRTPTSTWRRPAPPTWRGSPRNAATTTA</sequence>
<feature type="domain" description="Orc1-like AAA ATPase" evidence="2">
    <location>
        <begin position="8"/>
        <end position="151"/>
    </location>
</feature>